<sequence>MHFSKHSNHTQSPMSPSCRHSSKHTAAPKQIKSSTSRFSIFAVAGEVRPGPDRPVSPEPRRRTPPEPARTADPRAAIRAHPHANERGLNCSI</sequence>
<evidence type="ECO:0000313" key="2">
    <source>
        <dbReference type="EMBL" id="GBP05098.1"/>
    </source>
</evidence>
<dbReference type="EMBL" id="BGZK01000016">
    <property type="protein sequence ID" value="GBP05098.1"/>
    <property type="molecule type" value="Genomic_DNA"/>
</dbReference>
<name>A0A4C1SV59_EUMVA</name>
<evidence type="ECO:0000313" key="3">
    <source>
        <dbReference type="Proteomes" id="UP000299102"/>
    </source>
</evidence>
<gene>
    <name evidence="2" type="ORF">EVAR_3427_1</name>
</gene>
<evidence type="ECO:0000256" key="1">
    <source>
        <dbReference type="SAM" id="MobiDB-lite"/>
    </source>
</evidence>
<comment type="caution">
    <text evidence="2">The sequence shown here is derived from an EMBL/GenBank/DDBJ whole genome shotgun (WGS) entry which is preliminary data.</text>
</comment>
<feature type="region of interest" description="Disordered" evidence="1">
    <location>
        <begin position="1"/>
        <end position="92"/>
    </location>
</feature>
<protein>
    <submittedName>
        <fullName evidence="2">Uncharacterized protein</fullName>
    </submittedName>
</protein>
<keyword evidence="3" id="KW-1185">Reference proteome</keyword>
<organism evidence="2 3">
    <name type="scientific">Eumeta variegata</name>
    <name type="common">Bagworm moth</name>
    <name type="synonym">Eumeta japonica</name>
    <dbReference type="NCBI Taxonomy" id="151549"/>
    <lineage>
        <taxon>Eukaryota</taxon>
        <taxon>Metazoa</taxon>
        <taxon>Ecdysozoa</taxon>
        <taxon>Arthropoda</taxon>
        <taxon>Hexapoda</taxon>
        <taxon>Insecta</taxon>
        <taxon>Pterygota</taxon>
        <taxon>Neoptera</taxon>
        <taxon>Endopterygota</taxon>
        <taxon>Lepidoptera</taxon>
        <taxon>Glossata</taxon>
        <taxon>Ditrysia</taxon>
        <taxon>Tineoidea</taxon>
        <taxon>Psychidae</taxon>
        <taxon>Oiketicinae</taxon>
        <taxon>Eumeta</taxon>
    </lineage>
</organism>
<reference evidence="2 3" key="1">
    <citation type="journal article" date="2019" name="Commun. Biol.">
        <title>The bagworm genome reveals a unique fibroin gene that provides high tensile strength.</title>
        <authorList>
            <person name="Kono N."/>
            <person name="Nakamura H."/>
            <person name="Ohtoshi R."/>
            <person name="Tomita M."/>
            <person name="Numata K."/>
            <person name="Arakawa K."/>
        </authorList>
    </citation>
    <scope>NUCLEOTIDE SEQUENCE [LARGE SCALE GENOMIC DNA]</scope>
</reference>
<proteinExistence type="predicted"/>
<accession>A0A4C1SV59</accession>
<feature type="compositionally biased region" description="Basic and acidic residues" evidence="1">
    <location>
        <begin position="58"/>
        <end position="72"/>
    </location>
</feature>
<feature type="compositionally biased region" description="Polar residues" evidence="1">
    <location>
        <begin position="9"/>
        <end position="19"/>
    </location>
</feature>
<dbReference type="AlphaFoldDB" id="A0A4C1SV59"/>
<dbReference type="Proteomes" id="UP000299102">
    <property type="component" value="Unassembled WGS sequence"/>
</dbReference>